<feature type="region of interest" description="Disordered" evidence="2">
    <location>
        <begin position="322"/>
        <end position="349"/>
    </location>
</feature>
<dbReference type="OMA" id="CDSGYAC"/>
<name>A0A3D4V4H9_9BACT</name>
<dbReference type="Proteomes" id="UP000264071">
    <property type="component" value="Unassembled WGS sequence"/>
</dbReference>
<dbReference type="EMBL" id="DPIY01000002">
    <property type="protein sequence ID" value="HCT55985.1"/>
    <property type="molecule type" value="Genomic_DNA"/>
</dbReference>
<protein>
    <submittedName>
        <fullName evidence="3">DUF1552 domain-containing protein</fullName>
    </submittedName>
</protein>
<dbReference type="InterPro" id="IPR011447">
    <property type="entry name" value="DUF1552"/>
</dbReference>
<keyword evidence="1" id="KW-0175">Coiled coil</keyword>
<comment type="caution">
    <text evidence="3">The sequence shown here is derived from an EMBL/GenBank/DDBJ whole genome shotgun (WGS) entry which is preliminary data.</text>
</comment>
<reference evidence="3 4" key="1">
    <citation type="journal article" date="2018" name="Nat. Biotechnol.">
        <title>A standardized bacterial taxonomy based on genome phylogeny substantially revises the tree of life.</title>
        <authorList>
            <person name="Parks D.H."/>
            <person name="Chuvochina M."/>
            <person name="Waite D.W."/>
            <person name="Rinke C."/>
            <person name="Skarshewski A."/>
            <person name="Chaumeil P.A."/>
            <person name="Hugenholtz P."/>
        </authorList>
    </citation>
    <scope>NUCLEOTIDE SEQUENCE [LARGE SCALE GENOMIC DNA]</scope>
    <source>
        <strain evidence="3">UBA8844</strain>
    </source>
</reference>
<organism evidence="3 4">
    <name type="scientific">Gemmatimonas aurantiaca</name>
    <dbReference type="NCBI Taxonomy" id="173480"/>
    <lineage>
        <taxon>Bacteria</taxon>
        <taxon>Pseudomonadati</taxon>
        <taxon>Gemmatimonadota</taxon>
        <taxon>Gemmatimonadia</taxon>
        <taxon>Gemmatimonadales</taxon>
        <taxon>Gemmatimonadaceae</taxon>
        <taxon>Gemmatimonas</taxon>
    </lineage>
</organism>
<accession>A0A3D4V4H9</accession>
<evidence type="ECO:0000313" key="4">
    <source>
        <dbReference type="Proteomes" id="UP000264071"/>
    </source>
</evidence>
<evidence type="ECO:0000313" key="3">
    <source>
        <dbReference type="EMBL" id="HCT55985.1"/>
    </source>
</evidence>
<evidence type="ECO:0000256" key="1">
    <source>
        <dbReference type="SAM" id="Coils"/>
    </source>
</evidence>
<dbReference type="AlphaFoldDB" id="A0A3D4V4H9"/>
<feature type="coiled-coil region" evidence="1">
    <location>
        <begin position="252"/>
        <end position="279"/>
    </location>
</feature>
<evidence type="ECO:0000256" key="2">
    <source>
        <dbReference type="SAM" id="MobiDB-lite"/>
    </source>
</evidence>
<sequence>MYFLSGKAMPRRQFLQGMSATIALPYLDAMIPVGRRGLFDAKAAPRLVAIEMVHGAAGCNEWGAKQNLWSPAAAGSKYDLSPTALTSLENYRDYLTIISNTDVREAEPTSPNEIGGDHFRSSAVYLTHMHPKQTEGSDVKVGTSLDQMYAKRYGQSTPIPSMQLCIENVDQAGGCAYGYACVYTDSISWASPNEPLPVIRDPRVAFEKLFGVGGTSAERAERRRTRRSILDFISGEMSGLKATLGPEDKHRLDRYLTDIREVERRIQAVEARNSSGEVRELPEAPAGVPDSFADHVKLMFDIQALAFAADITRVFSFKMGRDGSSRTYPESGTDKPFHPASHHGGTERGVRDFNTINKYHVSMLPYFLDKLKSIQEGESNMLDKTMILYGSPMGDSNLHNHRRCPLLVLGKAENRLNGNLHIKAADGTPMANAMLSMMHTLGMDDLTSFGDSNGVLNLNSANA</sequence>
<gene>
    <name evidence="3" type="ORF">DGD08_02095</name>
</gene>
<dbReference type="Pfam" id="PF07586">
    <property type="entry name" value="HXXSHH"/>
    <property type="match status" value="1"/>
</dbReference>
<proteinExistence type="predicted"/>